<feature type="domain" description="SnoaL-like" evidence="3">
    <location>
        <begin position="8"/>
        <end position="137"/>
    </location>
</feature>
<dbReference type="Proteomes" id="UP000215158">
    <property type="component" value="Plasmid pBN2"/>
</dbReference>
<keyword evidence="2" id="KW-0560">Oxidoreductase</keyword>
<dbReference type="RefSeq" id="WP_095423680.1">
    <property type="nucleotide sequence ID" value="NZ_CP022992.1"/>
</dbReference>
<evidence type="ECO:0000313" key="4">
    <source>
        <dbReference type="EMBL" id="ASW03933.1"/>
    </source>
</evidence>
<evidence type="ECO:0000256" key="2">
    <source>
        <dbReference type="ARBA" id="ARBA00023002"/>
    </source>
</evidence>
<dbReference type="SUPFAM" id="SSF54427">
    <property type="entry name" value="NTF2-like"/>
    <property type="match status" value="1"/>
</dbReference>
<evidence type="ECO:0000259" key="3">
    <source>
        <dbReference type="Pfam" id="PF13577"/>
    </source>
</evidence>
<dbReference type="Pfam" id="PF13577">
    <property type="entry name" value="SnoaL_4"/>
    <property type="match status" value="1"/>
</dbReference>
<proteinExistence type="inferred from homology"/>
<protein>
    <submittedName>
        <fullName evidence="4">Anthranilate 1,2-dioxygenase</fullName>
    </submittedName>
</protein>
<gene>
    <name evidence="4" type="ORF">CJU94_37850</name>
</gene>
<evidence type="ECO:0000256" key="1">
    <source>
        <dbReference type="ARBA" id="ARBA00009570"/>
    </source>
</evidence>
<dbReference type="AlphaFoldDB" id="A0A248VYH9"/>
<dbReference type="GO" id="GO:0051213">
    <property type="term" value="F:dioxygenase activity"/>
    <property type="evidence" value="ECO:0007669"/>
    <property type="project" value="UniProtKB-KW"/>
</dbReference>
<dbReference type="InterPro" id="IPR000391">
    <property type="entry name" value="Rng_hydr_dOase-bsu"/>
</dbReference>
<dbReference type="CDD" id="cd00667">
    <property type="entry name" value="ring_hydroxylating_dioxygenases_beta"/>
    <property type="match status" value="1"/>
</dbReference>
<accession>A0A248VYH9</accession>
<comment type="similarity">
    <text evidence="1">Belongs to the bacterial ring-hydroxylating dioxygenase beta subunit family.</text>
</comment>
<geneLocation type="plasmid" evidence="4 5">
    <name>pBN2</name>
</geneLocation>
<sequence length="155" mass="17903">MNQEIFFEVCDLQENYVQAIDNDRLEEWPEFFVEECRYKIIPRENLDENLPATLLNCDSKGMLVDRVVSYRHANVFNVHYTRHVVGMPRIISGDDSIRAQTNYCVFQTQLNGVSTIFQVGTYLDEIVRVGGKLKFKSKECVADTFSVDRLLATPV</sequence>
<dbReference type="KEGG" id="parb:CJU94_37850"/>
<keyword evidence="4" id="KW-0223">Dioxygenase</keyword>
<organism evidence="4 5">
    <name type="scientific">Paraburkholderia aromaticivorans</name>
    <dbReference type="NCBI Taxonomy" id="2026199"/>
    <lineage>
        <taxon>Bacteria</taxon>
        <taxon>Pseudomonadati</taxon>
        <taxon>Pseudomonadota</taxon>
        <taxon>Betaproteobacteria</taxon>
        <taxon>Burkholderiales</taxon>
        <taxon>Burkholderiaceae</taxon>
        <taxon>Paraburkholderia</taxon>
    </lineage>
</organism>
<dbReference type="InterPro" id="IPR037401">
    <property type="entry name" value="SnoaL-like"/>
</dbReference>
<dbReference type="Gene3D" id="3.10.450.50">
    <property type="match status" value="1"/>
</dbReference>
<keyword evidence="5" id="KW-1185">Reference proteome</keyword>
<keyword evidence="4" id="KW-0614">Plasmid</keyword>
<evidence type="ECO:0000313" key="5">
    <source>
        <dbReference type="Proteomes" id="UP000215158"/>
    </source>
</evidence>
<name>A0A248VYH9_9BURK</name>
<dbReference type="InterPro" id="IPR032710">
    <property type="entry name" value="NTF2-like_dom_sf"/>
</dbReference>
<dbReference type="EMBL" id="CP022992">
    <property type="protein sequence ID" value="ASW03933.1"/>
    <property type="molecule type" value="Genomic_DNA"/>
</dbReference>
<dbReference type="OrthoDB" id="2674149at2"/>
<reference evidence="4 5" key="1">
    <citation type="submission" date="2017-08" db="EMBL/GenBank/DDBJ databases">
        <title>Identification and genetic characteristics of simultaneous BTEX- and naphthalene-degrading Paraburkholderia sp. BN5 isolated from petroleum-contaminated soil.</title>
        <authorList>
            <person name="Lee Y."/>
            <person name="Jeon C.O."/>
        </authorList>
    </citation>
    <scope>NUCLEOTIDE SEQUENCE [LARGE SCALE GENOMIC DNA]</scope>
    <source>
        <strain evidence="4 5">BN5</strain>
        <plasmid evidence="4 5">pBN2</plasmid>
    </source>
</reference>